<keyword evidence="2" id="KW-1185">Reference proteome</keyword>
<dbReference type="Proteomes" id="UP001164539">
    <property type="component" value="Chromosome 13"/>
</dbReference>
<name>A0ACC1WUQ2_MELAZ</name>
<protein>
    <submittedName>
        <fullName evidence="1">CASP-like protein</fullName>
    </submittedName>
</protein>
<comment type="caution">
    <text evidence="1">The sequence shown here is derived from an EMBL/GenBank/DDBJ whole genome shotgun (WGS) entry which is preliminary data.</text>
</comment>
<evidence type="ECO:0000313" key="2">
    <source>
        <dbReference type="Proteomes" id="UP001164539"/>
    </source>
</evidence>
<proteinExistence type="predicted"/>
<evidence type="ECO:0000313" key="1">
    <source>
        <dbReference type="EMBL" id="KAJ4702787.1"/>
    </source>
</evidence>
<dbReference type="EMBL" id="CM051406">
    <property type="protein sequence ID" value="KAJ4702787.1"/>
    <property type="molecule type" value="Genomic_DNA"/>
</dbReference>
<sequence length="201" mass="21740">MALENEAKVEQRTKMVPVTKPKNWVILVLRLLAFAATASATIVMALNKQTKTFVVATVGTTSINATLTAKFHHTPAFVFFVIANGMVSLHNLLMIAMSLFEGKLDFKGHRLALIAIFDMLNTALVSAGVNAAVYMAELGKNGNKHARWDKICDKFGTFCDHGGGAIIASFIGLGLMLVISVISIVKLSKPKSDNVLIRLQP</sequence>
<gene>
    <name evidence="1" type="ORF">OWV82_022781</name>
</gene>
<accession>A0ACC1WUQ2</accession>
<reference evidence="1 2" key="1">
    <citation type="journal article" date="2023" name="Science">
        <title>Complex scaffold remodeling in plant triterpene biosynthesis.</title>
        <authorList>
            <person name="De La Pena R."/>
            <person name="Hodgson H."/>
            <person name="Liu J.C."/>
            <person name="Stephenson M.J."/>
            <person name="Martin A.C."/>
            <person name="Owen C."/>
            <person name="Harkess A."/>
            <person name="Leebens-Mack J."/>
            <person name="Jimenez L.E."/>
            <person name="Osbourn A."/>
            <person name="Sattely E.S."/>
        </authorList>
    </citation>
    <scope>NUCLEOTIDE SEQUENCE [LARGE SCALE GENOMIC DNA]</scope>
    <source>
        <strain evidence="2">cv. JPN11</strain>
        <tissue evidence="1">Leaf</tissue>
    </source>
</reference>
<organism evidence="1 2">
    <name type="scientific">Melia azedarach</name>
    <name type="common">Chinaberry tree</name>
    <dbReference type="NCBI Taxonomy" id="155640"/>
    <lineage>
        <taxon>Eukaryota</taxon>
        <taxon>Viridiplantae</taxon>
        <taxon>Streptophyta</taxon>
        <taxon>Embryophyta</taxon>
        <taxon>Tracheophyta</taxon>
        <taxon>Spermatophyta</taxon>
        <taxon>Magnoliopsida</taxon>
        <taxon>eudicotyledons</taxon>
        <taxon>Gunneridae</taxon>
        <taxon>Pentapetalae</taxon>
        <taxon>rosids</taxon>
        <taxon>malvids</taxon>
        <taxon>Sapindales</taxon>
        <taxon>Meliaceae</taxon>
        <taxon>Melia</taxon>
    </lineage>
</organism>